<organism evidence="3 4">
    <name type="scientific">Streptomyces morookaense</name>
    <name type="common">Streptoverticillium morookaense</name>
    <dbReference type="NCBI Taxonomy" id="1970"/>
    <lineage>
        <taxon>Bacteria</taxon>
        <taxon>Bacillati</taxon>
        <taxon>Actinomycetota</taxon>
        <taxon>Actinomycetes</taxon>
        <taxon>Kitasatosporales</taxon>
        <taxon>Streptomycetaceae</taxon>
        <taxon>Streptomyces</taxon>
    </lineage>
</organism>
<dbReference type="RefSeq" id="WP_171078947.1">
    <property type="nucleotide sequence ID" value="NZ_BNBU01000002.1"/>
</dbReference>
<keyword evidence="2" id="KW-0812">Transmembrane</keyword>
<keyword evidence="4" id="KW-1185">Reference proteome</keyword>
<evidence type="ECO:0000256" key="2">
    <source>
        <dbReference type="SAM" id="Phobius"/>
    </source>
</evidence>
<accession>A0A7Y7B1A9</accession>
<sequence>MSHWDADRQQWVEGPPQEPADRLPGDRPPAGRSHTTVLAASVAGVVLAGGLGVGVWTLVRDDGNGGGGGHPPVPVPSSVAPGGFGTPSAAASAAASAPAPVSTAPGYVRTQDPAGFRLDVPAGWLRSTSGSSVFYKPADDRGVIQVFQMTETGVDSYGALSATERDVSGNPGYQRIALMRLSGDAAQFEYAYTRDDGSARRVVIYAYTAPDRKRYALLVGGQAGDWAPYAGIFQHLVSGFCPLGYCTS</sequence>
<feature type="region of interest" description="Disordered" evidence="1">
    <location>
        <begin position="1"/>
        <end position="34"/>
    </location>
</feature>
<dbReference type="AlphaFoldDB" id="A0A7Y7B1A9"/>
<dbReference type="Proteomes" id="UP000587462">
    <property type="component" value="Unassembled WGS sequence"/>
</dbReference>
<protein>
    <recommendedName>
        <fullName evidence="5">Serine/arginine repetitive matrix protein 2</fullName>
    </recommendedName>
</protein>
<keyword evidence="2" id="KW-1133">Transmembrane helix</keyword>
<evidence type="ECO:0000313" key="4">
    <source>
        <dbReference type="Proteomes" id="UP000587462"/>
    </source>
</evidence>
<name>A0A7Y7B1A9_STRMO</name>
<dbReference type="EMBL" id="JABBXF010000010">
    <property type="protein sequence ID" value="NVK77152.1"/>
    <property type="molecule type" value="Genomic_DNA"/>
</dbReference>
<evidence type="ECO:0000256" key="1">
    <source>
        <dbReference type="SAM" id="MobiDB-lite"/>
    </source>
</evidence>
<keyword evidence="2" id="KW-0472">Membrane</keyword>
<evidence type="ECO:0008006" key="5">
    <source>
        <dbReference type="Google" id="ProtNLM"/>
    </source>
</evidence>
<feature type="compositionally biased region" description="Basic and acidic residues" evidence="1">
    <location>
        <begin position="1"/>
        <end position="10"/>
    </location>
</feature>
<gene>
    <name evidence="3" type="ORF">HG542_05700</name>
</gene>
<feature type="transmembrane region" description="Helical" evidence="2">
    <location>
        <begin position="37"/>
        <end position="59"/>
    </location>
</feature>
<reference evidence="3 4" key="1">
    <citation type="submission" date="2020-04" db="EMBL/GenBank/DDBJ databases">
        <title>Draft Genome Sequence of Streptomyces morookaense DSM 40503, an 8-azaguanine-producing strain.</title>
        <authorList>
            <person name="Qi J."/>
            <person name="Gao J.-M."/>
        </authorList>
    </citation>
    <scope>NUCLEOTIDE SEQUENCE [LARGE SCALE GENOMIC DNA]</scope>
    <source>
        <strain evidence="3 4">DSM 40503</strain>
    </source>
</reference>
<comment type="caution">
    <text evidence="3">The sequence shown here is derived from an EMBL/GenBank/DDBJ whole genome shotgun (WGS) entry which is preliminary data.</text>
</comment>
<proteinExistence type="predicted"/>
<evidence type="ECO:0000313" key="3">
    <source>
        <dbReference type="EMBL" id="NVK77152.1"/>
    </source>
</evidence>